<name>K0SIZ4_THAOC</name>
<dbReference type="Proteomes" id="UP000266841">
    <property type="component" value="Unassembled WGS sequence"/>
</dbReference>
<dbReference type="EMBL" id="AGNL01020515">
    <property type="protein sequence ID" value="EJK60991.1"/>
    <property type="molecule type" value="Genomic_DNA"/>
</dbReference>
<proteinExistence type="predicted"/>
<keyword evidence="2" id="KW-1185">Reference proteome</keyword>
<dbReference type="AlphaFoldDB" id="K0SIZ4"/>
<sequence length="367" mass="40761">MPNLRDSCPPPPAGLRTCGSALLFQQSAPGRFSEAYLQCVLVRHRYLKPADLMLAGQCPVLIDCCCPQNALSLGGEDRPVLVDVSSHHGQECKLRGPSDRHPIVAYSECPDFDPDGRRRVPEETKSWNLGVMLCLHPKLIAICKASYNKEGALVLSDDVRSYDKDSVLSVRYLNRIEGDSCADDGFVSCHTGGPDKVLPEQVPPSALFKTKRLRDERELSPIVNVDSLSVGTKNKKRWRTIGADGAPLTKKARLPRKHPVMNSTKVPCLPEGHYLFPYVDRPGEDGRRRFAMVPQERFHDVFEKFLPSCSVSFYHDVLGKFETVSLLCLDVGDDGVSGMDRYLSRFRLFFVSFLSSNAEGASYGVPT</sequence>
<comment type="caution">
    <text evidence="1">The sequence shown here is derived from an EMBL/GenBank/DDBJ whole genome shotgun (WGS) entry which is preliminary data.</text>
</comment>
<protein>
    <submittedName>
        <fullName evidence="1">Uncharacterized protein</fullName>
    </submittedName>
</protein>
<reference evidence="1 2" key="1">
    <citation type="journal article" date="2012" name="Genome Biol.">
        <title>Genome and low-iron response of an oceanic diatom adapted to chronic iron limitation.</title>
        <authorList>
            <person name="Lommer M."/>
            <person name="Specht M."/>
            <person name="Roy A.S."/>
            <person name="Kraemer L."/>
            <person name="Andreson R."/>
            <person name="Gutowska M.A."/>
            <person name="Wolf J."/>
            <person name="Bergner S.V."/>
            <person name="Schilhabel M.B."/>
            <person name="Klostermeier U.C."/>
            <person name="Beiko R.G."/>
            <person name="Rosenstiel P."/>
            <person name="Hippler M."/>
            <person name="Laroche J."/>
        </authorList>
    </citation>
    <scope>NUCLEOTIDE SEQUENCE [LARGE SCALE GENOMIC DNA]</scope>
    <source>
        <strain evidence="1 2">CCMP1005</strain>
    </source>
</reference>
<gene>
    <name evidence="1" type="ORF">THAOC_18586</name>
</gene>
<accession>K0SIZ4</accession>
<evidence type="ECO:0000313" key="2">
    <source>
        <dbReference type="Proteomes" id="UP000266841"/>
    </source>
</evidence>
<organism evidence="1 2">
    <name type="scientific">Thalassiosira oceanica</name>
    <name type="common">Marine diatom</name>
    <dbReference type="NCBI Taxonomy" id="159749"/>
    <lineage>
        <taxon>Eukaryota</taxon>
        <taxon>Sar</taxon>
        <taxon>Stramenopiles</taxon>
        <taxon>Ochrophyta</taxon>
        <taxon>Bacillariophyta</taxon>
        <taxon>Coscinodiscophyceae</taxon>
        <taxon>Thalassiosirophycidae</taxon>
        <taxon>Thalassiosirales</taxon>
        <taxon>Thalassiosiraceae</taxon>
        <taxon>Thalassiosira</taxon>
    </lineage>
</organism>
<evidence type="ECO:0000313" key="1">
    <source>
        <dbReference type="EMBL" id="EJK60991.1"/>
    </source>
</evidence>